<dbReference type="GO" id="GO:0008610">
    <property type="term" value="P:lipid biosynthetic process"/>
    <property type="evidence" value="ECO:0007669"/>
    <property type="project" value="UniProtKB-ARBA"/>
</dbReference>
<feature type="domain" description="Carrier" evidence="3">
    <location>
        <begin position="34"/>
        <end position="108"/>
    </location>
</feature>
<dbReference type="PANTHER" id="PTHR45527:SF1">
    <property type="entry name" value="FATTY ACID SYNTHASE"/>
    <property type="match status" value="1"/>
</dbReference>
<dbReference type="InterPro" id="IPR001242">
    <property type="entry name" value="Condensation_dom"/>
</dbReference>
<dbReference type="GO" id="GO:0005829">
    <property type="term" value="C:cytosol"/>
    <property type="evidence" value="ECO:0007669"/>
    <property type="project" value="TreeGrafter"/>
</dbReference>
<dbReference type="GO" id="GO:0043041">
    <property type="term" value="P:amino acid activation for nonribosomal peptide biosynthetic process"/>
    <property type="evidence" value="ECO:0007669"/>
    <property type="project" value="TreeGrafter"/>
</dbReference>
<dbReference type="Gene3D" id="3.30.559.10">
    <property type="entry name" value="Chloramphenicol acetyltransferase-like domain"/>
    <property type="match status" value="1"/>
</dbReference>
<dbReference type="Gene3D" id="3.30.559.30">
    <property type="entry name" value="Nonribosomal peptide synthetase, condensation domain"/>
    <property type="match status" value="1"/>
</dbReference>
<dbReference type="AlphaFoldDB" id="A0A1H9VZK5"/>
<dbReference type="InterPro" id="IPR023213">
    <property type="entry name" value="CAT-like_dom_sf"/>
</dbReference>
<evidence type="ECO:0000259" key="3">
    <source>
        <dbReference type="PROSITE" id="PS50075"/>
    </source>
</evidence>
<organism evidence="4 5">
    <name type="scientific">Lentzea xinjiangensis</name>
    <dbReference type="NCBI Taxonomy" id="402600"/>
    <lineage>
        <taxon>Bacteria</taxon>
        <taxon>Bacillati</taxon>
        <taxon>Actinomycetota</taxon>
        <taxon>Actinomycetes</taxon>
        <taxon>Pseudonocardiales</taxon>
        <taxon>Pseudonocardiaceae</taxon>
        <taxon>Lentzea</taxon>
    </lineage>
</organism>
<dbReference type="PROSITE" id="PS50075">
    <property type="entry name" value="CARRIER"/>
    <property type="match status" value="1"/>
</dbReference>
<feature type="region of interest" description="Disordered" evidence="2">
    <location>
        <begin position="560"/>
        <end position="599"/>
    </location>
</feature>
<reference evidence="5" key="1">
    <citation type="submission" date="2016-10" db="EMBL/GenBank/DDBJ databases">
        <authorList>
            <person name="Varghese N."/>
            <person name="Submissions S."/>
        </authorList>
    </citation>
    <scope>NUCLEOTIDE SEQUENCE [LARGE SCALE GENOMIC DNA]</scope>
    <source>
        <strain evidence="5">CGMCC 4.3525</strain>
    </source>
</reference>
<name>A0A1H9VZK5_9PSEU</name>
<dbReference type="InterPro" id="IPR009081">
    <property type="entry name" value="PP-bd_ACP"/>
</dbReference>
<evidence type="ECO:0000313" key="4">
    <source>
        <dbReference type="EMBL" id="SES27105.1"/>
    </source>
</evidence>
<dbReference type="SUPFAM" id="SSF47336">
    <property type="entry name" value="ACP-like"/>
    <property type="match status" value="1"/>
</dbReference>
<evidence type="ECO:0000256" key="2">
    <source>
        <dbReference type="SAM" id="MobiDB-lite"/>
    </source>
</evidence>
<feature type="compositionally biased region" description="Basic and acidic residues" evidence="2">
    <location>
        <begin position="560"/>
        <end position="571"/>
    </location>
</feature>
<dbReference type="Pfam" id="PF00550">
    <property type="entry name" value="PP-binding"/>
    <property type="match status" value="1"/>
</dbReference>
<comment type="cofactor">
    <cofactor evidence="1">
        <name>pantetheine 4'-phosphate</name>
        <dbReference type="ChEBI" id="CHEBI:47942"/>
    </cofactor>
</comment>
<dbReference type="Pfam" id="PF00668">
    <property type="entry name" value="Condensation"/>
    <property type="match status" value="1"/>
</dbReference>
<dbReference type="GO" id="GO:0031177">
    <property type="term" value="F:phosphopantetheine binding"/>
    <property type="evidence" value="ECO:0007669"/>
    <property type="project" value="TreeGrafter"/>
</dbReference>
<dbReference type="EMBL" id="FOFR01000029">
    <property type="protein sequence ID" value="SES27105.1"/>
    <property type="molecule type" value="Genomic_DNA"/>
</dbReference>
<dbReference type="STRING" id="402600.SAMN05216188_12943"/>
<gene>
    <name evidence="4" type="ORF">SAMN05216188_12943</name>
</gene>
<dbReference type="InterPro" id="IPR036736">
    <property type="entry name" value="ACP-like_sf"/>
</dbReference>
<dbReference type="GO" id="GO:0044550">
    <property type="term" value="P:secondary metabolite biosynthetic process"/>
    <property type="evidence" value="ECO:0007669"/>
    <property type="project" value="TreeGrafter"/>
</dbReference>
<dbReference type="PANTHER" id="PTHR45527">
    <property type="entry name" value="NONRIBOSOMAL PEPTIDE SYNTHETASE"/>
    <property type="match status" value="1"/>
</dbReference>
<dbReference type="Proteomes" id="UP000199352">
    <property type="component" value="Unassembled WGS sequence"/>
</dbReference>
<evidence type="ECO:0000256" key="1">
    <source>
        <dbReference type="ARBA" id="ARBA00001957"/>
    </source>
</evidence>
<protein>
    <submittedName>
        <fullName evidence="4">Nonribosomal peptide synthetase protein BlmV</fullName>
    </submittedName>
</protein>
<dbReference type="SUPFAM" id="SSF52777">
    <property type="entry name" value="CoA-dependent acyltransferases"/>
    <property type="match status" value="2"/>
</dbReference>
<dbReference type="RefSeq" id="WP_177221606.1">
    <property type="nucleotide sequence ID" value="NZ_FOFR01000029.1"/>
</dbReference>
<proteinExistence type="predicted"/>
<dbReference type="CDD" id="cd19543">
    <property type="entry name" value="DCL_NRPS"/>
    <property type="match status" value="1"/>
</dbReference>
<evidence type="ECO:0000313" key="5">
    <source>
        <dbReference type="Proteomes" id="UP000199352"/>
    </source>
</evidence>
<accession>A0A1H9VZK5</accession>
<keyword evidence="5" id="KW-1185">Reference proteome</keyword>
<sequence length="599" mass="64757">MTEPDPRIARLSETKRELLAQWLADGAAEADRPAPRTDAERTVAEIWREVLDLDEVGLDDDYFALGGDSVHAIVIVAKLEMAGLRISAQDLFGLATVRAVAERAGIGAPAAAVIGPQATDYPLSPMQEGMLYHSVGGSSPGAYVVQAACSLTGELDVEAFRAAWSAVVAATPALRVSFDWAHRDRPHQVVVDGVVPDVHLLDWRDRSGPDRDAAMVDHLDRDRERGFDLGQVPLFRLTLVRESDLEHRCVWTHHHLVLDGWSQQLVLADVLATYEALVAGVEPHLPRRPGMSDYLTWLGEQDRTAADEFWNRQFLGLRGATRIAGPGCVRGQVIAPRGGEVAVTLSADRSAELNALCRGNGLTVSTAVYGAWALLLSEVCGSDDVVFGVTVSGRPPTLPGATELIGLLINTVPLRVRSAVDGTALPWLRELQDRLAEMREHGYVPLSGITRAVGLHHRDTLFDTIVVVENFPATVTEETSGPLAISDVRTVVDEGYPLVLEVVPGAELLVRARHDPTRLDAAEVAGLLDALVACLVALTAEPEQPPSQLRTLLAERLQQHRERSFRARQETAGRQLVSARRQAMGSPGRAGATDTGESA</sequence>
<dbReference type="Gene3D" id="1.10.1200.10">
    <property type="entry name" value="ACP-like"/>
    <property type="match status" value="1"/>
</dbReference>
<dbReference type="GO" id="GO:0003824">
    <property type="term" value="F:catalytic activity"/>
    <property type="evidence" value="ECO:0007669"/>
    <property type="project" value="InterPro"/>
</dbReference>